<dbReference type="Pfam" id="PF16906">
    <property type="entry name" value="Ribosomal_L26"/>
    <property type="match status" value="1"/>
</dbReference>
<feature type="compositionally biased region" description="Polar residues" evidence="7">
    <location>
        <begin position="94"/>
        <end position="110"/>
    </location>
</feature>
<dbReference type="Pfam" id="PF00412">
    <property type="entry name" value="LIM"/>
    <property type="match status" value="4"/>
</dbReference>
<dbReference type="InterPro" id="IPR005825">
    <property type="entry name" value="Ribosomal_uL24_CS"/>
</dbReference>
<evidence type="ECO:0000256" key="7">
    <source>
        <dbReference type="SAM" id="MobiDB-lite"/>
    </source>
</evidence>
<keyword evidence="5" id="KW-0687">Ribonucleoprotein</keyword>
<reference evidence="10" key="1">
    <citation type="submission" date="2016-04" db="EMBL/GenBank/DDBJ databases">
        <authorList>
            <person name="Evans L.H."/>
            <person name="Alamgir A."/>
            <person name="Owens N."/>
            <person name="Weber N.D."/>
            <person name="Virtaneva K."/>
            <person name="Barbian K."/>
            <person name="Babar A."/>
            <person name="Rosenke K."/>
        </authorList>
    </citation>
    <scope>NUCLEOTIDE SEQUENCE [LARGE SCALE GENOMIC DNA]</scope>
    <source>
        <strain evidence="10">CBS 101.48</strain>
    </source>
</reference>
<sequence>MSYLSKDQLDKYLNNLPGKKTNPPSNRPTTETSASRNENTTTTSSDSRQDNKPYDSIRSELVYPMQKMGLDNNETSNSSPSRVRGPGQDAFETSLRSSPTYSKSGATNTKIPPPAPAKKPPHLSPTGRKVSVPNPLYSQTLCARCNKSVSSGVVVTAIGQKWHSNCFKCTSCGDRLDLVAFLEKDGKPYCTTDYRKLFNARCDYCKQPVEETSIQALGKHYHVDHFFCHSCKVPFDEKSAFMVHDGHPYCEKDYLVAFGHQCQGCGKYIKGSFIGALGGDWHKDCFVCTECHQPFPSGTFHVRENRPYCDRHAKATFSPTPNTTDTYGLNKTIHSNKSPRDNDMPTGTNSSSSIGSNITPTVVDNTPKHSDTLPETSDNRSGNSKTDSDHCHGCKESLAGAKMISSAFGNNYHPHHFQCTVCRRPLSARVPGLWENDGNGELSLIKNVSSSRRKSRKAHFSAPSHLRQKIMSAPLSKELREKHSVRSMPVRRDDEVTVVRGTYKGREGKIVQVYRKKWVIHIERVTREKVNGASAPIGIHPSNVVINKLKLDHSRQAVLDRKGKKEAMQQTHGSVGGAVGPAIKTTQWFGLYKVHGIVMVVDLRNVFRRMIQVGFIGGIGLRGYGTGYVWGRRSKWSSGGVVISIVVVPIAVVIVVVPIAVVIVVVPIAVVIVVVPIAVVIVVADLVSKERGTMQKAKS</sequence>
<dbReference type="GO" id="GO:0003735">
    <property type="term" value="F:structural constituent of ribosome"/>
    <property type="evidence" value="ECO:0007669"/>
    <property type="project" value="InterPro"/>
</dbReference>
<keyword evidence="11" id="KW-1185">Reference proteome</keyword>
<organism evidence="10">
    <name type="scientific">Absidia glauca</name>
    <name type="common">Pin mould</name>
    <dbReference type="NCBI Taxonomy" id="4829"/>
    <lineage>
        <taxon>Eukaryota</taxon>
        <taxon>Fungi</taxon>
        <taxon>Fungi incertae sedis</taxon>
        <taxon>Mucoromycota</taxon>
        <taxon>Mucoromycotina</taxon>
        <taxon>Mucoromycetes</taxon>
        <taxon>Mucorales</taxon>
        <taxon>Cunninghamellaceae</taxon>
        <taxon>Absidia</taxon>
    </lineage>
</organism>
<feature type="compositionally biased region" description="Polar residues" evidence="7">
    <location>
        <begin position="320"/>
        <end position="336"/>
    </location>
</feature>
<evidence type="ECO:0000256" key="4">
    <source>
        <dbReference type="ARBA" id="ARBA00022980"/>
    </source>
</evidence>
<evidence type="ECO:0000256" key="2">
    <source>
        <dbReference type="ARBA" id="ARBA00022723"/>
    </source>
</evidence>
<dbReference type="GO" id="GO:0015934">
    <property type="term" value="C:large ribosomal subunit"/>
    <property type="evidence" value="ECO:0007669"/>
    <property type="project" value="InterPro"/>
</dbReference>
<feature type="domain" description="LIM zinc-binding" evidence="9">
    <location>
        <begin position="260"/>
        <end position="319"/>
    </location>
</feature>
<keyword evidence="3 6" id="KW-0862">Zinc</keyword>
<feature type="compositionally biased region" description="Polar residues" evidence="7">
    <location>
        <begin position="22"/>
        <end position="46"/>
    </location>
</feature>
<dbReference type="PROSITE" id="PS00478">
    <property type="entry name" value="LIM_DOMAIN_1"/>
    <property type="match status" value="3"/>
</dbReference>
<dbReference type="GO" id="GO:0046872">
    <property type="term" value="F:metal ion binding"/>
    <property type="evidence" value="ECO:0007669"/>
    <property type="project" value="UniProtKB-KW"/>
</dbReference>
<gene>
    <name evidence="10" type="primary">ABSGL_07572.1 scaffold 8890</name>
</gene>
<evidence type="ECO:0000256" key="6">
    <source>
        <dbReference type="PROSITE-ProRule" id="PRU00125"/>
    </source>
</evidence>
<feature type="compositionally biased region" description="Polar residues" evidence="7">
    <location>
        <begin position="373"/>
        <end position="385"/>
    </location>
</feature>
<dbReference type="SUPFAM" id="SSF57716">
    <property type="entry name" value="Glucocorticoid receptor-like (DNA-binding domain)"/>
    <property type="match status" value="4"/>
</dbReference>
<dbReference type="CDD" id="cd06089">
    <property type="entry name" value="KOW_RPL26"/>
    <property type="match status" value="1"/>
</dbReference>
<feature type="domain" description="LIM zinc-binding" evidence="9">
    <location>
        <begin position="389"/>
        <end position="455"/>
    </location>
</feature>
<dbReference type="HAMAP" id="MF_01326_A">
    <property type="entry name" value="Ribosomal_uL24_A"/>
    <property type="match status" value="1"/>
</dbReference>
<dbReference type="EMBL" id="LT553587">
    <property type="protein sequence ID" value="SAM01823.1"/>
    <property type="molecule type" value="Genomic_DNA"/>
</dbReference>
<evidence type="ECO:0000313" key="10">
    <source>
        <dbReference type="EMBL" id="SAM01823.1"/>
    </source>
</evidence>
<dbReference type="Gene3D" id="2.30.30.30">
    <property type="match status" value="1"/>
</dbReference>
<keyword evidence="8" id="KW-0472">Membrane</keyword>
<dbReference type="InParanoid" id="A0A163JTH6"/>
<proteinExistence type="inferred from homology"/>
<dbReference type="GO" id="GO:0006412">
    <property type="term" value="P:translation"/>
    <property type="evidence" value="ECO:0007669"/>
    <property type="project" value="InterPro"/>
</dbReference>
<dbReference type="Gene3D" id="2.10.110.10">
    <property type="entry name" value="Cysteine Rich Protein"/>
    <property type="match status" value="4"/>
</dbReference>
<dbReference type="InterPro" id="IPR008991">
    <property type="entry name" value="Translation_prot_SH3-like_sf"/>
</dbReference>
<dbReference type="InterPro" id="IPR005824">
    <property type="entry name" value="KOW"/>
</dbReference>
<feature type="compositionally biased region" description="Polar residues" evidence="7">
    <location>
        <begin position="72"/>
        <end position="81"/>
    </location>
</feature>
<keyword evidence="8" id="KW-0812">Transmembrane</keyword>
<dbReference type="PANTHER" id="PTHR11143">
    <property type="entry name" value="60S RIBOSOMAL PROTEIN L26 FAMILY MEMBER"/>
    <property type="match status" value="1"/>
</dbReference>
<feature type="compositionally biased region" description="Low complexity" evidence="7">
    <location>
        <begin position="345"/>
        <end position="361"/>
    </location>
</feature>
<dbReference type="PROSITE" id="PS50023">
    <property type="entry name" value="LIM_DOMAIN_2"/>
    <property type="match status" value="3"/>
</dbReference>
<evidence type="ECO:0000259" key="9">
    <source>
        <dbReference type="PROSITE" id="PS50023"/>
    </source>
</evidence>
<evidence type="ECO:0000256" key="1">
    <source>
        <dbReference type="ARBA" id="ARBA00010618"/>
    </source>
</evidence>
<feature type="transmembrane region" description="Helical" evidence="8">
    <location>
        <begin position="642"/>
        <end position="662"/>
    </location>
</feature>
<protein>
    <recommendedName>
        <fullName evidence="9">LIM zinc-binding domain-containing protein</fullName>
    </recommendedName>
</protein>
<dbReference type="FunFam" id="2.30.30.30:FF:000009">
    <property type="entry name" value="60S ribosomal protein L26"/>
    <property type="match status" value="1"/>
</dbReference>
<evidence type="ECO:0000256" key="5">
    <source>
        <dbReference type="ARBA" id="ARBA00023274"/>
    </source>
</evidence>
<evidence type="ECO:0000256" key="8">
    <source>
        <dbReference type="SAM" id="Phobius"/>
    </source>
</evidence>
<dbReference type="SMART" id="SM00132">
    <property type="entry name" value="LIM"/>
    <property type="match status" value="4"/>
</dbReference>
<accession>A0A163JTH6</accession>
<evidence type="ECO:0000313" key="11">
    <source>
        <dbReference type="Proteomes" id="UP000078561"/>
    </source>
</evidence>
<evidence type="ECO:0000256" key="3">
    <source>
        <dbReference type="ARBA" id="ARBA00022833"/>
    </source>
</evidence>
<keyword evidence="2 6" id="KW-0479">Metal-binding</keyword>
<feature type="transmembrane region" description="Helical" evidence="8">
    <location>
        <begin position="668"/>
        <end position="688"/>
    </location>
</feature>
<feature type="region of interest" description="Disordered" evidence="7">
    <location>
        <begin position="320"/>
        <end position="391"/>
    </location>
</feature>
<keyword evidence="4" id="KW-0689">Ribosomal protein</keyword>
<dbReference type="InterPro" id="IPR041988">
    <property type="entry name" value="Ribosomal_uL24_KOW"/>
</dbReference>
<keyword evidence="6" id="KW-0440">LIM domain</keyword>
<dbReference type="OrthoDB" id="15567at2759"/>
<feature type="region of interest" description="Disordered" evidence="7">
    <location>
        <begin position="69"/>
        <end position="130"/>
    </location>
</feature>
<dbReference type="CDD" id="cd09338">
    <property type="entry name" value="LIM3_Paxillin_like"/>
    <property type="match status" value="1"/>
</dbReference>
<name>A0A163JTH6_ABSGL</name>
<dbReference type="InterPro" id="IPR001781">
    <property type="entry name" value="Znf_LIM"/>
</dbReference>
<feature type="transmembrane region" description="Helical" evidence="8">
    <location>
        <begin position="610"/>
        <end position="630"/>
    </location>
</feature>
<dbReference type="SUPFAM" id="SSF50104">
    <property type="entry name" value="Translation proteins SH3-like domain"/>
    <property type="match status" value="1"/>
</dbReference>
<dbReference type="PROSITE" id="PS01108">
    <property type="entry name" value="RIBOSOMAL_L24"/>
    <property type="match status" value="1"/>
</dbReference>
<dbReference type="NCBIfam" id="TIGR01080">
    <property type="entry name" value="rplX_A_E"/>
    <property type="match status" value="1"/>
</dbReference>
<keyword evidence="8" id="KW-1133">Transmembrane helix</keyword>
<comment type="similarity">
    <text evidence="1">Belongs to the universal ribosomal protein uL24 family.</text>
</comment>
<dbReference type="Proteomes" id="UP000078561">
    <property type="component" value="Unassembled WGS sequence"/>
</dbReference>
<dbReference type="AlphaFoldDB" id="A0A163JTH6"/>
<dbReference type="CDD" id="cd08368">
    <property type="entry name" value="LIM"/>
    <property type="match status" value="3"/>
</dbReference>
<dbReference type="Pfam" id="PF00467">
    <property type="entry name" value="KOW"/>
    <property type="match status" value="1"/>
</dbReference>
<dbReference type="InterPro" id="IPR005756">
    <property type="entry name" value="Ribosomal_uL24_euk/arc"/>
</dbReference>
<dbReference type="STRING" id="4829.A0A163JTH6"/>
<feature type="domain" description="LIM zinc-binding" evidence="9">
    <location>
        <begin position="140"/>
        <end position="200"/>
    </location>
</feature>
<dbReference type="SMART" id="SM00739">
    <property type="entry name" value="KOW"/>
    <property type="match status" value="1"/>
</dbReference>
<dbReference type="GO" id="GO:0003723">
    <property type="term" value="F:RNA binding"/>
    <property type="evidence" value="ECO:0007669"/>
    <property type="project" value="InterPro"/>
</dbReference>
<dbReference type="InterPro" id="IPR014722">
    <property type="entry name" value="Rib_uL2_dom2"/>
</dbReference>
<feature type="region of interest" description="Disordered" evidence="7">
    <location>
        <begin position="1"/>
        <end position="55"/>
    </location>
</feature>